<dbReference type="Proteomes" id="UP000614469">
    <property type="component" value="Unassembled WGS sequence"/>
</dbReference>
<evidence type="ECO:0000259" key="3">
    <source>
        <dbReference type="Pfam" id="PF17836"/>
    </source>
</evidence>
<comment type="caution">
    <text evidence="4">The sequence shown here is derived from an EMBL/GenBank/DDBJ whole genome shotgun (WGS) entry which is preliminary data.</text>
</comment>
<evidence type="ECO:0000256" key="1">
    <source>
        <dbReference type="PIRSR" id="PIRSR620019-1"/>
    </source>
</evidence>
<feature type="binding site" evidence="2">
    <location>
        <position position="71"/>
    </location>
    <ligand>
        <name>substrate</name>
    </ligand>
</feature>
<feature type="active site" description="Proton acceptor" evidence="1">
    <location>
        <position position="140"/>
    </location>
</feature>
<dbReference type="EMBL" id="JACNJN010000070">
    <property type="protein sequence ID" value="MBC8334519.1"/>
    <property type="molecule type" value="Genomic_DNA"/>
</dbReference>
<reference evidence="4 5" key="1">
    <citation type="submission" date="2020-08" db="EMBL/GenBank/DDBJ databases">
        <title>Bridging the membrane lipid divide: bacteria of the FCB group superphylum have the potential to synthesize archaeal ether lipids.</title>
        <authorList>
            <person name="Villanueva L."/>
            <person name="Von Meijenfeldt F.A.B."/>
            <person name="Westbye A.B."/>
            <person name="Yadav S."/>
            <person name="Hopmans E.C."/>
            <person name="Dutilh B.E."/>
            <person name="Sinninghe Damste J.S."/>
        </authorList>
    </citation>
    <scope>NUCLEOTIDE SEQUENCE [LARGE SCALE GENOMIC DNA]</scope>
    <source>
        <strain evidence="4">NIOZ-UU36</strain>
    </source>
</reference>
<feature type="binding site" evidence="2">
    <location>
        <position position="170"/>
    </location>
    <ligand>
        <name>acetyl-CoA</name>
        <dbReference type="ChEBI" id="CHEBI:57288"/>
    </ligand>
</feature>
<dbReference type="SUPFAM" id="SSF51161">
    <property type="entry name" value="Trimeric LpxA-like enzymes"/>
    <property type="match status" value="1"/>
</dbReference>
<gene>
    <name evidence="4" type="ORF">H8E29_04580</name>
</gene>
<dbReference type="Gene3D" id="3.40.50.20">
    <property type="match status" value="1"/>
</dbReference>
<dbReference type="CDD" id="cd03360">
    <property type="entry name" value="LbH_AT_putative"/>
    <property type="match status" value="1"/>
</dbReference>
<feature type="site" description="Increases basicity of active site His" evidence="1">
    <location>
        <position position="141"/>
    </location>
</feature>
<protein>
    <submittedName>
        <fullName evidence="4">Acetyltransferase</fullName>
    </submittedName>
</protein>
<dbReference type="Gene3D" id="2.160.10.10">
    <property type="entry name" value="Hexapeptide repeat proteins"/>
    <property type="match status" value="1"/>
</dbReference>
<sequence>MENILIIGSGGHAKVIIDIVEKEGLYNIVGLLNKQPNTNEKILGYDLLGREEDLPKLVKVHAIQGIIIAVGDNFTREKVVSIAKEKCPELKFFSAIHPQASIASDASIGQGTVIMAGVSVNPTSSIGEFCILNTNSSLDHDSQMGDFTSLAPGVIVGGECQIGEFSAINIGAILIPRITIGKHSVVGAGSLVNKSVASFEVVYGSPAKKIRERTAGERYL</sequence>
<evidence type="ECO:0000313" key="5">
    <source>
        <dbReference type="Proteomes" id="UP000614469"/>
    </source>
</evidence>
<dbReference type="InterPro" id="IPR050179">
    <property type="entry name" value="Trans_hexapeptide_repeat"/>
</dbReference>
<dbReference type="NCBIfam" id="TIGR03570">
    <property type="entry name" value="NeuD_NnaD"/>
    <property type="match status" value="1"/>
</dbReference>
<organism evidence="4 5">
    <name type="scientific">Candidatus Desulfolinea nitratireducens</name>
    <dbReference type="NCBI Taxonomy" id="2841698"/>
    <lineage>
        <taxon>Bacteria</taxon>
        <taxon>Bacillati</taxon>
        <taxon>Chloroflexota</taxon>
        <taxon>Anaerolineae</taxon>
        <taxon>Anaerolineales</taxon>
        <taxon>Anaerolineales incertae sedis</taxon>
        <taxon>Candidatus Desulfolinea</taxon>
    </lineage>
</organism>
<evidence type="ECO:0000256" key="2">
    <source>
        <dbReference type="PIRSR" id="PIRSR620019-2"/>
    </source>
</evidence>
<dbReference type="InterPro" id="IPR020019">
    <property type="entry name" value="AcTrfase_PglD-like"/>
</dbReference>
<name>A0A8J6NIG5_9CHLR</name>
<dbReference type="PANTHER" id="PTHR43300:SF7">
    <property type="entry name" value="UDP-N-ACETYLBACILLOSAMINE N-ACETYLTRANSFERASE"/>
    <property type="match status" value="1"/>
</dbReference>
<dbReference type="Pfam" id="PF17836">
    <property type="entry name" value="PglD_N"/>
    <property type="match status" value="1"/>
</dbReference>
<dbReference type="InterPro" id="IPR011004">
    <property type="entry name" value="Trimer_LpxA-like_sf"/>
</dbReference>
<feature type="domain" description="PglD N-terminal" evidence="3">
    <location>
        <begin position="3"/>
        <end position="81"/>
    </location>
</feature>
<dbReference type="InterPro" id="IPR041561">
    <property type="entry name" value="PglD_N"/>
</dbReference>
<evidence type="ECO:0000313" key="4">
    <source>
        <dbReference type="EMBL" id="MBC8334519.1"/>
    </source>
</evidence>
<dbReference type="PANTHER" id="PTHR43300">
    <property type="entry name" value="ACETYLTRANSFERASE"/>
    <property type="match status" value="1"/>
</dbReference>
<accession>A0A8J6NIG5</accession>
<proteinExistence type="predicted"/>
<dbReference type="AlphaFoldDB" id="A0A8J6NIG5"/>